<organism evidence="2 3">
    <name type="scientific">Actinidia rufa</name>
    <dbReference type="NCBI Taxonomy" id="165716"/>
    <lineage>
        <taxon>Eukaryota</taxon>
        <taxon>Viridiplantae</taxon>
        <taxon>Streptophyta</taxon>
        <taxon>Embryophyta</taxon>
        <taxon>Tracheophyta</taxon>
        <taxon>Spermatophyta</taxon>
        <taxon>Magnoliopsida</taxon>
        <taxon>eudicotyledons</taxon>
        <taxon>Gunneridae</taxon>
        <taxon>Pentapetalae</taxon>
        <taxon>asterids</taxon>
        <taxon>Ericales</taxon>
        <taxon>Actinidiaceae</taxon>
        <taxon>Actinidia</taxon>
    </lineage>
</organism>
<keyword evidence="3" id="KW-1185">Reference proteome</keyword>
<accession>A0A7J0DAD2</accession>
<protein>
    <submittedName>
        <fullName evidence="2">Uncharacterized protein</fullName>
    </submittedName>
</protein>
<feature type="region of interest" description="Disordered" evidence="1">
    <location>
        <begin position="1"/>
        <end position="123"/>
    </location>
</feature>
<evidence type="ECO:0000313" key="2">
    <source>
        <dbReference type="EMBL" id="GFS30912.1"/>
    </source>
</evidence>
<dbReference type="AlphaFoldDB" id="A0A7J0DAD2"/>
<dbReference type="Proteomes" id="UP000585474">
    <property type="component" value="Unassembled WGS sequence"/>
</dbReference>
<gene>
    <name evidence="2" type="ORF">Acr_00g0014700</name>
</gene>
<name>A0A7J0DAD2_9ERIC</name>
<sequence>MHLRSCYLPKLSASSPLDNKAPPMANTSQAPDLEGLHREIHAAPPIPDIERSHHFNHLGNRSQNLSTDQAQRGRHRASSPPRREGSLSESSGAPVVEGEETRRGKSRCRGDRIGARDKSTSQKIQDIDARLNAINPEAHAPIIVDTLIR</sequence>
<reference evidence="3" key="1">
    <citation type="submission" date="2019-07" db="EMBL/GenBank/DDBJ databases">
        <title>De Novo Assembly of kiwifruit Actinidia rufa.</title>
        <authorList>
            <person name="Sugita-Konishi S."/>
            <person name="Sato K."/>
            <person name="Mori E."/>
            <person name="Abe Y."/>
            <person name="Kisaki G."/>
            <person name="Hamano K."/>
            <person name="Suezawa K."/>
            <person name="Otani M."/>
            <person name="Fukuda T."/>
            <person name="Manabe T."/>
            <person name="Gomi K."/>
            <person name="Tabuchi M."/>
            <person name="Akimitsu K."/>
            <person name="Kataoka I."/>
        </authorList>
    </citation>
    <scope>NUCLEOTIDE SEQUENCE [LARGE SCALE GENOMIC DNA]</scope>
    <source>
        <strain evidence="3">cv. Fuchu</strain>
    </source>
</reference>
<feature type="compositionally biased region" description="Polar residues" evidence="1">
    <location>
        <begin position="59"/>
        <end position="70"/>
    </location>
</feature>
<proteinExistence type="predicted"/>
<feature type="compositionally biased region" description="Basic and acidic residues" evidence="1">
    <location>
        <begin position="99"/>
        <end position="123"/>
    </location>
</feature>
<dbReference type="EMBL" id="BJWL01000133">
    <property type="protein sequence ID" value="GFS30912.1"/>
    <property type="molecule type" value="Genomic_DNA"/>
</dbReference>
<evidence type="ECO:0000256" key="1">
    <source>
        <dbReference type="SAM" id="MobiDB-lite"/>
    </source>
</evidence>
<comment type="caution">
    <text evidence="2">The sequence shown here is derived from an EMBL/GenBank/DDBJ whole genome shotgun (WGS) entry which is preliminary data.</text>
</comment>
<evidence type="ECO:0000313" key="3">
    <source>
        <dbReference type="Proteomes" id="UP000585474"/>
    </source>
</evidence>